<keyword evidence="2" id="KW-1185">Reference proteome</keyword>
<evidence type="ECO:0000256" key="1">
    <source>
        <dbReference type="SAM" id="MobiDB-lite"/>
    </source>
</evidence>
<evidence type="ECO:0000313" key="2">
    <source>
        <dbReference type="Proteomes" id="UP000887574"/>
    </source>
</evidence>
<proteinExistence type="predicted"/>
<feature type="region of interest" description="Disordered" evidence="1">
    <location>
        <begin position="1"/>
        <end position="76"/>
    </location>
</feature>
<name>A0A915ELN4_9BILA</name>
<reference evidence="3" key="1">
    <citation type="submission" date="2022-11" db="UniProtKB">
        <authorList>
            <consortium name="WormBaseParasite"/>
        </authorList>
    </citation>
    <scope>IDENTIFICATION</scope>
</reference>
<dbReference type="Proteomes" id="UP000887574">
    <property type="component" value="Unplaced"/>
</dbReference>
<evidence type="ECO:0000313" key="3">
    <source>
        <dbReference type="WBParaSite" id="jg6696"/>
    </source>
</evidence>
<accession>A0A915ELN4</accession>
<protein>
    <submittedName>
        <fullName evidence="3">Uncharacterized protein</fullName>
    </submittedName>
</protein>
<sequence length="76" mass="8652">MNVNFNDDLLMSDEEDLRNLLSDASDEEGSADEGQQQHPRRQEPENSSQASESIQSVDADDEDDRFIRLQQPSDLQ</sequence>
<organism evidence="2 3">
    <name type="scientific">Ditylenchus dipsaci</name>
    <dbReference type="NCBI Taxonomy" id="166011"/>
    <lineage>
        <taxon>Eukaryota</taxon>
        <taxon>Metazoa</taxon>
        <taxon>Ecdysozoa</taxon>
        <taxon>Nematoda</taxon>
        <taxon>Chromadorea</taxon>
        <taxon>Rhabditida</taxon>
        <taxon>Tylenchina</taxon>
        <taxon>Tylenchomorpha</taxon>
        <taxon>Sphaerularioidea</taxon>
        <taxon>Anguinidae</taxon>
        <taxon>Anguininae</taxon>
        <taxon>Ditylenchus</taxon>
    </lineage>
</organism>
<dbReference type="WBParaSite" id="jg6696">
    <property type="protein sequence ID" value="jg6696"/>
    <property type="gene ID" value="jg6696"/>
</dbReference>
<feature type="compositionally biased region" description="Polar residues" evidence="1">
    <location>
        <begin position="45"/>
        <end position="56"/>
    </location>
</feature>
<dbReference type="AlphaFoldDB" id="A0A915ELN4"/>